<proteinExistence type="inferred from homology"/>
<evidence type="ECO:0000256" key="8">
    <source>
        <dbReference type="ARBA" id="ARBA00035655"/>
    </source>
</evidence>
<comment type="similarity">
    <text evidence="8">Belongs to the TsuA/YedE (TC 9.B.102) family.</text>
</comment>
<keyword evidence="2" id="KW-0813">Transport</keyword>
<feature type="transmembrane region" description="Helical" evidence="9">
    <location>
        <begin position="112"/>
        <end position="138"/>
    </location>
</feature>
<evidence type="ECO:0000256" key="7">
    <source>
        <dbReference type="ARBA" id="ARBA00023136"/>
    </source>
</evidence>
<feature type="transmembrane region" description="Helical" evidence="9">
    <location>
        <begin position="321"/>
        <end position="341"/>
    </location>
</feature>
<protein>
    <submittedName>
        <fullName evidence="10">Selenium metabolism membrane protein YedE/FdhT</fullName>
    </submittedName>
</protein>
<evidence type="ECO:0000256" key="6">
    <source>
        <dbReference type="ARBA" id="ARBA00022989"/>
    </source>
</evidence>
<feature type="transmembrane region" description="Helical" evidence="9">
    <location>
        <begin position="361"/>
        <end position="382"/>
    </location>
</feature>
<dbReference type="RefSeq" id="WP_167613992.1">
    <property type="nucleotide sequence ID" value="NZ_SOYS01000009.1"/>
</dbReference>
<keyword evidence="3" id="KW-1003">Cell membrane</keyword>
<evidence type="ECO:0000313" key="10">
    <source>
        <dbReference type="EMBL" id="NIY49307.1"/>
    </source>
</evidence>
<dbReference type="PANTHER" id="PTHR30574:SF1">
    <property type="entry name" value="SULPHUR TRANSPORT DOMAIN-CONTAINING PROTEIN"/>
    <property type="match status" value="1"/>
</dbReference>
<keyword evidence="6 9" id="KW-1133">Transmembrane helix</keyword>
<dbReference type="NCBIfam" id="NF033796">
    <property type="entry name" value="selen_YedE_FdhT"/>
    <property type="match status" value="1"/>
</dbReference>
<evidence type="ECO:0000256" key="1">
    <source>
        <dbReference type="ARBA" id="ARBA00004429"/>
    </source>
</evidence>
<evidence type="ECO:0000256" key="2">
    <source>
        <dbReference type="ARBA" id="ARBA00022448"/>
    </source>
</evidence>
<dbReference type="EMBL" id="SOYS01000009">
    <property type="protein sequence ID" value="NIY49307.1"/>
    <property type="molecule type" value="Genomic_DNA"/>
</dbReference>
<evidence type="ECO:0000256" key="5">
    <source>
        <dbReference type="ARBA" id="ARBA00022692"/>
    </source>
</evidence>
<organism evidence="10 11">
    <name type="scientific">Cedecea colo</name>
    <dbReference type="NCBI Taxonomy" id="2552946"/>
    <lineage>
        <taxon>Bacteria</taxon>
        <taxon>Pseudomonadati</taxon>
        <taxon>Pseudomonadota</taxon>
        <taxon>Gammaproteobacteria</taxon>
        <taxon>Enterobacterales</taxon>
        <taxon>Enterobacteriaceae</taxon>
        <taxon>Cedecea</taxon>
    </lineage>
</organism>
<keyword evidence="7 9" id="KW-0472">Membrane</keyword>
<accession>A0ABX0VQT5</accession>
<keyword evidence="5 9" id="KW-0812">Transmembrane</keyword>
<feature type="transmembrane region" description="Helical" evidence="9">
    <location>
        <begin position="197"/>
        <end position="215"/>
    </location>
</feature>
<sequence>MSWHHFKQQYLIKFWAPMPAVIAAGILSTYYFGITGTFWAVTGEFTRWGGQLLQLMGVHAEEWGYYKLIHLDGSPLTRIDGMMIIGMFGGCFAAALWANNVKLRMPQHRIRIIQAVAGGIIAGFGARLAMGCNLAAFFTGIPQFSLHAWFFALATALGSWFGARFTLLPMFRIPVKLQKVSAASPLTQKPAQAKRRFRIGMLVFIGMLGWAALTAMNQPKLGMAMLFGIGFGLLIERAQICFTSAFRDMWITGRTHMAKAIILGMAVSAIGIFSYVQLGVEAKIMWAGPNAVLGGLLFGFGIVLAGGCETGWMYRAVEGQVHYWWVGLGNVIGSTILAYYWDSLSPALATSWDKINLLNTFGPLGGLLVTYLMLLAAFLLLVGWEKRFFRRKSVASNQTIEENV</sequence>
<feature type="transmembrane region" description="Helical" evidence="9">
    <location>
        <begin position="12"/>
        <end position="32"/>
    </location>
</feature>
<feature type="transmembrane region" description="Helical" evidence="9">
    <location>
        <begin position="144"/>
        <end position="163"/>
    </location>
</feature>
<evidence type="ECO:0000313" key="11">
    <source>
        <dbReference type="Proteomes" id="UP000697927"/>
    </source>
</evidence>
<dbReference type="InterPro" id="IPR007272">
    <property type="entry name" value="Sulf_transp_TsuA/YedE"/>
</dbReference>
<evidence type="ECO:0000256" key="9">
    <source>
        <dbReference type="SAM" id="Phobius"/>
    </source>
</evidence>
<keyword evidence="4" id="KW-0997">Cell inner membrane</keyword>
<gene>
    <name evidence="10" type="primary">yedE</name>
    <name evidence="10" type="ORF">E2L00_17805</name>
</gene>
<keyword evidence="11" id="KW-1185">Reference proteome</keyword>
<feature type="transmembrane region" description="Helical" evidence="9">
    <location>
        <begin position="221"/>
        <end position="240"/>
    </location>
</feature>
<reference evidence="10 11" key="1">
    <citation type="journal article" date="2020" name="Microorganisms">
        <title>Polyphasic Characterisation of Cedecea colo sp. nov., a New Enteric Bacterium Isolated from the Koala Hindgut.</title>
        <authorList>
            <person name="Boath J.M."/>
            <person name="Dakhal S."/>
            <person name="Van T.T.H."/>
            <person name="Moore R.J."/>
            <person name="Dekiwadia C."/>
            <person name="Macreadie I.G."/>
        </authorList>
    </citation>
    <scope>NUCLEOTIDE SEQUENCE [LARGE SCALE GENOMIC DNA]</scope>
    <source>
        <strain evidence="10 11">ZA</strain>
    </source>
</reference>
<feature type="transmembrane region" description="Helical" evidence="9">
    <location>
        <begin position="260"/>
        <end position="280"/>
    </location>
</feature>
<evidence type="ECO:0000256" key="4">
    <source>
        <dbReference type="ARBA" id="ARBA00022519"/>
    </source>
</evidence>
<evidence type="ECO:0000256" key="3">
    <source>
        <dbReference type="ARBA" id="ARBA00022475"/>
    </source>
</evidence>
<name>A0ABX0VQT5_9ENTR</name>
<dbReference type="InterPro" id="IPR047732">
    <property type="entry name" value="YedE-like"/>
</dbReference>
<dbReference type="Pfam" id="PF04143">
    <property type="entry name" value="Sulf_transp"/>
    <property type="match status" value="2"/>
</dbReference>
<comment type="subcellular location">
    <subcellularLocation>
        <location evidence="1">Cell inner membrane</location>
        <topology evidence="1">Multi-pass membrane protein</topology>
    </subcellularLocation>
</comment>
<feature type="transmembrane region" description="Helical" evidence="9">
    <location>
        <begin position="292"/>
        <end position="314"/>
    </location>
</feature>
<comment type="caution">
    <text evidence="10">The sequence shown here is derived from an EMBL/GenBank/DDBJ whole genome shotgun (WGS) entry which is preliminary data.</text>
</comment>
<feature type="transmembrane region" description="Helical" evidence="9">
    <location>
        <begin position="81"/>
        <end position="100"/>
    </location>
</feature>
<dbReference type="PANTHER" id="PTHR30574">
    <property type="entry name" value="INNER MEMBRANE PROTEIN YEDE"/>
    <property type="match status" value="1"/>
</dbReference>
<dbReference type="Proteomes" id="UP000697927">
    <property type="component" value="Unassembled WGS sequence"/>
</dbReference>